<evidence type="ECO:0000313" key="1">
    <source>
        <dbReference type="EMBL" id="SDC61551.1"/>
    </source>
</evidence>
<dbReference type="AlphaFoldDB" id="A0A1G6N1H3"/>
<sequence>MTVLVLTIDQRDSRHGVDRVPAALELLADIPVLRGFERTAGDELQGVLDDPAALPRAVEPLLRDAGWSIGVGAGPVDQPLPAHARAGSGPAYLHARNAVTAAKTGPWHLRVVGDHPGARQLESALWLWAAVLARRTARGWEVADLVDTGLSYDETARRLGISQSAVSQRAQAAGLVEGRRARELVTHLAATVLAPQEVS</sequence>
<dbReference type="RefSeq" id="WP_090852510.1">
    <property type="nucleotide sequence ID" value="NZ_FMZM01000003.1"/>
</dbReference>
<protein>
    <recommendedName>
        <fullName evidence="3">SatD family (SatD)</fullName>
    </recommendedName>
</protein>
<dbReference type="OrthoDB" id="5184241at2"/>
<dbReference type="Gene3D" id="1.10.10.10">
    <property type="entry name" value="Winged helix-like DNA-binding domain superfamily/Winged helix DNA-binding domain"/>
    <property type="match status" value="1"/>
</dbReference>
<dbReference type="STRING" id="1045774.SAMN05421872_103103"/>
<evidence type="ECO:0000313" key="2">
    <source>
        <dbReference type="Proteomes" id="UP000199034"/>
    </source>
</evidence>
<evidence type="ECO:0008006" key="3">
    <source>
        <dbReference type="Google" id="ProtNLM"/>
    </source>
</evidence>
<organism evidence="1 2">
    <name type="scientific">Nocardioides lianchengensis</name>
    <dbReference type="NCBI Taxonomy" id="1045774"/>
    <lineage>
        <taxon>Bacteria</taxon>
        <taxon>Bacillati</taxon>
        <taxon>Actinomycetota</taxon>
        <taxon>Actinomycetes</taxon>
        <taxon>Propionibacteriales</taxon>
        <taxon>Nocardioidaceae</taxon>
        <taxon>Nocardioides</taxon>
    </lineage>
</organism>
<gene>
    <name evidence="1" type="ORF">SAMN05421872_103103</name>
</gene>
<keyword evidence="2" id="KW-1185">Reference proteome</keyword>
<dbReference type="Proteomes" id="UP000199034">
    <property type="component" value="Unassembled WGS sequence"/>
</dbReference>
<accession>A0A1G6N1H3</accession>
<dbReference type="EMBL" id="FMZM01000003">
    <property type="protein sequence ID" value="SDC61551.1"/>
    <property type="molecule type" value="Genomic_DNA"/>
</dbReference>
<proteinExistence type="predicted"/>
<dbReference type="InterPro" id="IPR036388">
    <property type="entry name" value="WH-like_DNA-bd_sf"/>
</dbReference>
<reference evidence="2" key="1">
    <citation type="submission" date="2016-10" db="EMBL/GenBank/DDBJ databases">
        <authorList>
            <person name="Varghese N."/>
            <person name="Submissions S."/>
        </authorList>
    </citation>
    <scope>NUCLEOTIDE SEQUENCE [LARGE SCALE GENOMIC DNA]</scope>
    <source>
        <strain evidence="2">CGMCC 4.6858</strain>
    </source>
</reference>
<name>A0A1G6N1H3_9ACTN</name>